<name>A0A8S1W890_PAROT</name>
<sequence length="854" mass="101134">MNSLIQGSNLTYECEKCQQGVSVQKIFKNQRQFFNKYSFKSVTFHEEKIYALTTEHSINIYQKEIEEVIHNAIVIPIDQNYECFILTYSELLNIILDCYLNQTLFLFSLQDTQLREIYFANSYTPNQTKISSMVKNNLTYIIYGQSFTQFNPTNKNQTILNLTILQEQRRRFYFIAKDNLKDYAETINQTIFIQYYGDIITYVIQENGTLFQTNNISFVHEIINMAYYYSQDEYYQFDRLFLIVLADDFDYMYFVNVFYSDTSNVQILESKQQRKAIDREAQIFVNQNFIILYKNYTISILKNQEFNQILFRKKYVSDNNTVIYFDQSKEELFIFSRITQIYTLQVPFLSFASNESQGNFSIHAFEIDDYYQIHLCKVNIHFLQVSQSDNNTYFIFHSPQMKYYNLLQFSFVYQIECVSGPLFQAISWVSTPELGFFQDNTLQKVNQSIQSNEYYIVKAFSIALFQECKSRIFSCIFMVAVSNQNIKIYEEGSKSIVSTINITYMKINVTQIEITFAVLNQQLFFIICLSFGQSIIQIYQYNATLYLTNNITLTTEPFTQFQLLSDSVVLLQNTNSIAIITFDNKSQVLLNSKIFEETSSLQIPFNLINIFINQQYQSRVLYINNNNNFIIGYITEHLQFVLISIQNVIFEIENLLVVKNLLILSWIPQYQEVIYFEVWNVKNLTNPQYLKQMRSINFGLDKQSISYYSDIQFFYVSNNLTLNVSNPNLPGHSTLYYRIPYDGLYFTSIAIDSMVFLFLITASFYFHLFYYKVFLITLYIKISQQNKFLISLFPRTFMIATKFNSQTTHQQQQITIYIQTLKIRHFCIGKITKLKFQPKYLVKNIKQSALYLKQ</sequence>
<evidence type="ECO:0008006" key="4">
    <source>
        <dbReference type="Google" id="ProtNLM"/>
    </source>
</evidence>
<dbReference type="Proteomes" id="UP000683925">
    <property type="component" value="Unassembled WGS sequence"/>
</dbReference>
<keyword evidence="3" id="KW-1185">Reference proteome</keyword>
<evidence type="ECO:0000313" key="2">
    <source>
        <dbReference type="EMBL" id="CAD8182096.1"/>
    </source>
</evidence>
<dbReference type="EMBL" id="CAJJDP010000077">
    <property type="protein sequence ID" value="CAD8182096.1"/>
    <property type="molecule type" value="Genomic_DNA"/>
</dbReference>
<dbReference type="AlphaFoldDB" id="A0A8S1W890"/>
<reference evidence="2" key="1">
    <citation type="submission" date="2021-01" db="EMBL/GenBank/DDBJ databases">
        <authorList>
            <consortium name="Genoscope - CEA"/>
            <person name="William W."/>
        </authorList>
    </citation>
    <scope>NUCLEOTIDE SEQUENCE</scope>
</reference>
<proteinExistence type="predicted"/>
<evidence type="ECO:0000313" key="3">
    <source>
        <dbReference type="Proteomes" id="UP000683925"/>
    </source>
</evidence>
<feature type="transmembrane region" description="Helical" evidence="1">
    <location>
        <begin position="754"/>
        <end position="780"/>
    </location>
</feature>
<protein>
    <recommendedName>
        <fullName evidence="4">Transmembrane protein</fullName>
    </recommendedName>
</protein>
<keyword evidence="1" id="KW-1133">Transmembrane helix</keyword>
<keyword evidence="1" id="KW-0472">Membrane</keyword>
<gene>
    <name evidence="2" type="ORF">POCTA_138.1.T0780116</name>
</gene>
<accession>A0A8S1W890</accession>
<dbReference type="OrthoDB" id="10412167at2759"/>
<organism evidence="2 3">
    <name type="scientific">Paramecium octaurelia</name>
    <dbReference type="NCBI Taxonomy" id="43137"/>
    <lineage>
        <taxon>Eukaryota</taxon>
        <taxon>Sar</taxon>
        <taxon>Alveolata</taxon>
        <taxon>Ciliophora</taxon>
        <taxon>Intramacronucleata</taxon>
        <taxon>Oligohymenophorea</taxon>
        <taxon>Peniculida</taxon>
        <taxon>Parameciidae</taxon>
        <taxon>Paramecium</taxon>
    </lineage>
</organism>
<keyword evidence="1" id="KW-0812">Transmembrane</keyword>
<comment type="caution">
    <text evidence="2">The sequence shown here is derived from an EMBL/GenBank/DDBJ whole genome shotgun (WGS) entry which is preliminary data.</text>
</comment>
<evidence type="ECO:0000256" key="1">
    <source>
        <dbReference type="SAM" id="Phobius"/>
    </source>
</evidence>